<feature type="non-terminal residue" evidence="1">
    <location>
        <position position="1"/>
    </location>
</feature>
<gene>
    <name evidence="1" type="ORF">LCGC14_1691780</name>
</gene>
<organism evidence="1">
    <name type="scientific">marine sediment metagenome</name>
    <dbReference type="NCBI Taxonomy" id="412755"/>
    <lineage>
        <taxon>unclassified sequences</taxon>
        <taxon>metagenomes</taxon>
        <taxon>ecological metagenomes</taxon>
    </lineage>
</organism>
<dbReference type="Gene3D" id="2.50.20.10">
    <property type="entry name" value="Lipoprotein localisation LolA/LolB/LppX"/>
    <property type="match status" value="1"/>
</dbReference>
<name>A0A0F9KKP3_9ZZZZ</name>
<evidence type="ECO:0000313" key="1">
    <source>
        <dbReference type="EMBL" id="KKM15865.1"/>
    </source>
</evidence>
<comment type="caution">
    <text evidence="1">The sequence shown here is derived from an EMBL/GenBank/DDBJ whole genome shotgun (WGS) entry which is preliminary data.</text>
</comment>
<dbReference type="AlphaFoldDB" id="A0A0F9KKP3"/>
<dbReference type="EMBL" id="LAZR01014807">
    <property type="protein sequence ID" value="KKM15865.1"/>
    <property type="molecule type" value="Genomic_DNA"/>
</dbReference>
<accession>A0A0F9KKP3</accession>
<reference evidence="1" key="1">
    <citation type="journal article" date="2015" name="Nature">
        <title>Complex archaea that bridge the gap between prokaryotes and eukaryotes.</title>
        <authorList>
            <person name="Spang A."/>
            <person name="Saw J.H."/>
            <person name="Jorgensen S.L."/>
            <person name="Zaremba-Niedzwiedzka K."/>
            <person name="Martijn J."/>
            <person name="Lind A.E."/>
            <person name="van Eijk R."/>
            <person name="Schleper C."/>
            <person name="Guy L."/>
            <person name="Ettema T.J."/>
        </authorList>
    </citation>
    <scope>NUCLEOTIDE SEQUENCE</scope>
</reference>
<protein>
    <recommendedName>
        <fullName evidence="2">Outer membrane lipoprotein-sorting protein</fullName>
    </recommendedName>
</protein>
<sequence length="108" mass="12430">VVKLGDFSGQADRDLGIKEINGRKSRGFEINMKELMRIPPGVSEKSMAEIWIDSESSLPVFVQFNIEEGRMKNTMRFQDFRWNIDLDPKLFDTTLPKGYTDVTSAELR</sequence>
<proteinExistence type="predicted"/>
<evidence type="ECO:0008006" key="2">
    <source>
        <dbReference type="Google" id="ProtNLM"/>
    </source>
</evidence>